<dbReference type="Proteomes" id="UP001167919">
    <property type="component" value="Unassembled WGS sequence"/>
</dbReference>
<dbReference type="Pfam" id="PF00149">
    <property type="entry name" value="Metallophos"/>
    <property type="match status" value="1"/>
</dbReference>
<evidence type="ECO:0000259" key="1">
    <source>
        <dbReference type="Pfam" id="PF00149"/>
    </source>
</evidence>
<dbReference type="Gene3D" id="3.60.21.10">
    <property type="match status" value="1"/>
</dbReference>
<dbReference type="RefSeq" id="WP_128685566.1">
    <property type="nucleotide sequence ID" value="NZ_CP029684.2"/>
</dbReference>
<evidence type="ECO:0000313" key="2">
    <source>
        <dbReference type="EMBL" id="MDN6900533.1"/>
    </source>
</evidence>
<sequence length="277" mass="31526">MNKFESHNELNKVILVSDIHENWQALKQIVNLPEYGQSAYTLIFLGDYTDANGSNTHEPIKVINFVMDQVKHHGALAIHGNHDDMLYGTAIGDSQKFFNWGHNGMLETQARLGLTANDINIELTKTELLEKYADYIDFLDAMPYGIEDQHRLFVHAGIDWQQSDYHETAVDDLIWIREPYFFSETAKASLYDPSERSVVDSIWHVNTTDKVIVAGHTPTYFLSANGKNPIVAMKHNPDDWIRYDIDGGSHSADMEAALNVLILDKDGHEIRRTRLIA</sequence>
<dbReference type="AlphaFoldDB" id="A0AAJ1VMG1"/>
<dbReference type="EMBL" id="CP029684">
    <property type="protein sequence ID" value="QAS70603.1"/>
    <property type="molecule type" value="Genomic_DNA"/>
</dbReference>
<reference evidence="3 4" key="1">
    <citation type="journal article" date="2019" name="Syst. Appl. Microbiol.">
        <title>Oenococcus sicerae sp. nov., isolated from French cider.</title>
        <authorList>
            <person name="Cousin F.J."/>
            <person name="Le Guellec R."/>
            <person name="Chagnot C."/>
            <person name="Goux D."/>
            <person name="Dalmasso M."/>
            <person name="Laplace J.M."/>
            <person name="Cretenet M."/>
        </authorList>
    </citation>
    <scope>NUCLEOTIDE SEQUENCE [LARGE SCALE GENOMIC DNA]</scope>
    <source>
        <strain evidence="3 4">UCMA 15228</strain>
    </source>
</reference>
<evidence type="ECO:0000313" key="3">
    <source>
        <dbReference type="EMBL" id="QAS70603.1"/>
    </source>
</evidence>
<evidence type="ECO:0000313" key="5">
    <source>
        <dbReference type="Proteomes" id="UP001167919"/>
    </source>
</evidence>
<gene>
    <name evidence="3" type="ORF">DLJ48_02375</name>
    <name evidence="2" type="ORF">EVC35_05895</name>
</gene>
<accession>A0AAJ1VMG1</accession>
<dbReference type="GO" id="GO:0110154">
    <property type="term" value="P:RNA decapping"/>
    <property type="evidence" value="ECO:0007669"/>
    <property type="project" value="TreeGrafter"/>
</dbReference>
<dbReference type="InterPro" id="IPR050126">
    <property type="entry name" value="Ap4A_hydrolase"/>
</dbReference>
<dbReference type="GO" id="GO:0008803">
    <property type="term" value="F:bis(5'-nucleosyl)-tetraphosphatase (symmetrical) activity"/>
    <property type="evidence" value="ECO:0007669"/>
    <property type="project" value="TreeGrafter"/>
</dbReference>
<proteinExistence type="predicted"/>
<dbReference type="InterPro" id="IPR029052">
    <property type="entry name" value="Metallo-depent_PP-like"/>
</dbReference>
<dbReference type="GO" id="GO:0016791">
    <property type="term" value="F:phosphatase activity"/>
    <property type="evidence" value="ECO:0007669"/>
    <property type="project" value="TreeGrafter"/>
</dbReference>
<reference evidence="3" key="3">
    <citation type="submission" date="2020-01" db="EMBL/GenBank/DDBJ databases">
        <authorList>
            <person name="Cousin F.J."/>
            <person name="Le Guellec R."/>
            <person name="Cretenet M."/>
        </authorList>
    </citation>
    <scope>NUCLEOTIDE SEQUENCE</scope>
    <source>
        <strain evidence="3">UCMA 15228</strain>
    </source>
</reference>
<dbReference type="SUPFAM" id="SSF56300">
    <property type="entry name" value="Metallo-dependent phosphatases"/>
    <property type="match status" value="1"/>
</dbReference>
<dbReference type="PANTHER" id="PTHR42850:SF4">
    <property type="entry name" value="ZINC-DEPENDENT ENDOPOLYPHOSPHATASE"/>
    <property type="match status" value="1"/>
</dbReference>
<dbReference type="GO" id="GO:0005737">
    <property type="term" value="C:cytoplasm"/>
    <property type="evidence" value="ECO:0007669"/>
    <property type="project" value="TreeGrafter"/>
</dbReference>
<dbReference type="InterPro" id="IPR004843">
    <property type="entry name" value="Calcineurin-like_PHP"/>
</dbReference>
<reference evidence="2" key="2">
    <citation type="submission" date="2019-01" db="EMBL/GenBank/DDBJ databases">
        <title>Oenococcus sicerae UCMA17102.</title>
        <authorList>
            <person name="Cousin F.J."/>
            <person name="Le Guellec R."/>
            <person name="Cretenet M."/>
        </authorList>
    </citation>
    <scope>NUCLEOTIDE SEQUENCE</scope>
    <source>
        <strain evidence="2">UCMA17102</strain>
    </source>
</reference>
<name>A0AAJ1VMG1_9LACO</name>
<dbReference type="PANTHER" id="PTHR42850">
    <property type="entry name" value="METALLOPHOSPHOESTERASE"/>
    <property type="match status" value="1"/>
</dbReference>
<keyword evidence="4" id="KW-1185">Reference proteome</keyword>
<evidence type="ECO:0000313" key="4">
    <source>
        <dbReference type="Proteomes" id="UP000286907"/>
    </source>
</evidence>
<protein>
    <submittedName>
        <fullName evidence="2">Metallophosphatase</fullName>
    </submittedName>
</protein>
<dbReference type="Proteomes" id="UP000286907">
    <property type="component" value="Chromosome"/>
</dbReference>
<organism evidence="2 5">
    <name type="scientific">Oenococcus sicerae</name>
    <dbReference type="NCBI Taxonomy" id="2203724"/>
    <lineage>
        <taxon>Bacteria</taxon>
        <taxon>Bacillati</taxon>
        <taxon>Bacillota</taxon>
        <taxon>Bacilli</taxon>
        <taxon>Lactobacillales</taxon>
        <taxon>Lactobacillaceae</taxon>
        <taxon>Oenococcus</taxon>
    </lineage>
</organism>
<dbReference type="EMBL" id="SDWY01000003">
    <property type="protein sequence ID" value="MDN6900533.1"/>
    <property type="molecule type" value="Genomic_DNA"/>
</dbReference>
<feature type="domain" description="Calcineurin-like phosphoesterase" evidence="1">
    <location>
        <begin position="12"/>
        <end position="220"/>
    </location>
</feature>